<evidence type="ECO:0000259" key="8">
    <source>
        <dbReference type="SMART" id="SM00905"/>
    </source>
</evidence>
<dbReference type="GO" id="GO:0046656">
    <property type="term" value="P:folic acid biosynthetic process"/>
    <property type="evidence" value="ECO:0007669"/>
    <property type="project" value="UniProtKB-KW"/>
</dbReference>
<evidence type="ECO:0000256" key="2">
    <source>
        <dbReference type="ARBA" id="ARBA00005013"/>
    </source>
</evidence>
<dbReference type="Proteomes" id="UP000321638">
    <property type="component" value="Unassembled WGS sequence"/>
</dbReference>
<organism evidence="9 10">
    <name type="scientific">Vineibacter terrae</name>
    <dbReference type="NCBI Taxonomy" id="2586908"/>
    <lineage>
        <taxon>Bacteria</taxon>
        <taxon>Pseudomonadati</taxon>
        <taxon>Pseudomonadota</taxon>
        <taxon>Alphaproteobacteria</taxon>
        <taxon>Hyphomicrobiales</taxon>
        <taxon>Vineibacter</taxon>
    </lineage>
</organism>
<dbReference type="EC" id="4.1.2.25" evidence="4"/>
<comment type="caution">
    <text evidence="9">The sequence shown here is derived from an EMBL/GenBank/DDBJ whole genome shotgun (WGS) entry which is preliminary data.</text>
</comment>
<dbReference type="NCBIfam" id="TIGR00526">
    <property type="entry name" value="folB_dom"/>
    <property type="match status" value="1"/>
</dbReference>
<evidence type="ECO:0000256" key="7">
    <source>
        <dbReference type="ARBA" id="ARBA00032903"/>
    </source>
</evidence>
<keyword evidence="10" id="KW-1185">Reference proteome</keyword>
<dbReference type="RefSeq" id="WP_147852562.1">
    <property type="nucleotide sequence ID" value="NZ_VDUZ01000091.1"/>
</dbReference>
<dbReference type="SMART" id="SM00905">
    <property type="entry name" value="FolB"/>
    <property type="match status" value="1"/>
</dbReference>
<sequence length="138" mass="15360">MARSAVHSLRPPVADATGTVPLRRVFVRDLVATARIGVHRHEKKAPQRVRINIELLVPEDGRPLNDRLANVVDYEAIVVGVRALTSEGHVNLVETLAERIAMLCLRDRRVHTARVRVEKLEVFADAASVGIEIERHNG</sequence>
<comment type="pathway">
    <text evidence="2">Cofactor biosynthesis; tetrahydrofolate biosynthesis; 2-amino-4-hydroxy-6-hydroxymethyl-7,8-dihydropteridine diphosphate from 7,8-dihydroneopterin triphosphate: step 3/4.</text>
</comment>
<evidence type="ECO:0000313" key="10">
    <source>
        <dbReference type="Proteomes" id="UP000321638"/>
    </source>
</evidence>
<dbReference type="SUPFAM" id="SSF55620">
    <property type="entry name" value="Tetrahydrobiopterin biosynthesis enzymes-like"/>
    <property type="match status" value="1"/>
</dbReference>
<gene>
    <name evidence="9" type="ORF">FHP25_39705</name>
</gene>
<evidence type="ECO:0000256" key="5">
    <source>
        <dbReference type="ARBA" id="ARBA00022909"/>
    </source>
</evidence>
<evidence type="ECO:0000256" key="6">
    <source>
        <dbReference type="ARBA" id="ARBA00023239"/>
    </source>
</evidence>
<dbReference type="Gene3D" id="3.30.1130.10">
    <property type="match status" value="1"/>
</dbReference>
<evidence type="ECO:0000256" key="3">
    <source>
        <dbReference type="ARBA" id="ARBA00005708"/>
    </source>
</evidence>
<dbReference type="PANTHER" id="PTHR42844">
    <property type="entry name" value="DIHYDRONEOPTERIN ALDOLASE 1-RELATED"/>
    <property type="match status" value="1"/>
</dbReference>
<reference evidence="9 10" key="1">
    <citation type="submission" date="2019-06" db="EMBL/GenBank/DDBJ databases">
        <title>New taxonomy in bacterial strain CC-CFT640, isolated from vineyard.</title>
        <authorList>
            <person name="Lin S.-Y."/>
            <person name="Tsai C.-F."/>
            <person name="Young C.-C."/>
        </authorList>
    </citation>
    <scope>NUCLEOTIDE SEQUENCE [LARGE SCALE GENOMIC DNA]</scope>
    <source>
        <strain evidence="9 10">CC-CFT640</strain>
    </source>
</reference>
<accession>A0A5C8P6F0</accession>
<dbReference type="InterPro" id="IPR006156">
    <property type="entry name" value="Dihydroneopterin_aldolase"/>
</dbReference>
<evidence type="ECO:0000313" key="9">
    <source>
        <dbReference type="EMBL" id="TXL69261.1"/>
    </source>
</evidence>
<dbReference type="AlphaFoldDB" id="A0A5C8P6F0"/>
<evidence type="ECO:0000256" key="1">
    <source>
        <dbReference type="ARBA" id="ARBA00001353"/>
    </source>
</evidence>
<comment type="catalytic activity">
    <reaction evidence="1">
        <text>7,8-dihydroneopterin = 6-hydroxymethyl-7,8-dihydropterin + glycolaldehyde</text>
        <dbReference type="Rhea" id="RHEA:10540"/>
        <dbReference type="ChEBI" id="CHEBI:17001"/>
        <dbReference type="ChEBI" id="CHEBI:17071"/>
        <dbReference type="ChEBI" id="CHEBI:44841"/>
        <dbReference type="EC" id="4.1.2.25"/>
    </reaction>
</comment>
<dbReference type="InterPro" id="IPR043133">
    <property type="entry name" value="GTP-CH-I_C/QueF"/>
</dbReference>
<dbReference type="Pfam" id="PF02152">
    <property type="entry name" value="FolB"/>
    <property type="match status" value="1"/>
</dbReference>
<name>A0A5C8P6F0_9HYPH</name>
<keyword evidence="5" id="KW-0289">Folate biosynthesis</keyword>
<dbReference type="PANTHER" id="PTHR42844:SF1">
    <property type="entry name" value="DIHYDRONEOPTERIN ALDOLASE 1-RELATED"/>
    <property type="match status" value="1"/>
</dbReference>
<comment type="similarity">
    <text evidence="3">Belongs to the DHNA family.</text>
</comment>
<evidence type="ECO:0000256" key="4">
    <source>
        <dbReference type="ARBA" id="ARBA00013043"/>
    </source>
</evidence>
<feature type="domain" description="Dihydroneopterin aldolase/epimerase" evidence="8">
    <location>
        <begin position="25"/>
        <end position="135"/>
    </location>
</feature>
<dbReference type="GO" id="GO:0005737">
    <property type="term" value="C:cytoplasm"/>
    <property type="evidence" value="ECO:0007669"/>
    <property type="project" value="TreeGrafter"/>
</dbReference>
<dbReference type="EMBL" id="VDUZ01000091">
    <property type="protein sequence ID" value="TXL69261.1"/>
    <property type="molecule type" value="Genomic_DNA"/>
</dbReference>
<protein>
    <recommendedName>
        <fullName evidence="4">dihydroneopterin aldolase</fullName>
        <ecNumber evidence="4">4.1.2.25</ecNumber>
    </recommendedName>
    <alternativeName>
        <fullName evidence="7">7,8-dihydroneopterin aldolase</fullName>
    </alternativeName>
</protein>
<dbReference type="InterPro" id="IPR006157">
    <property type="entry name" value="FolB_dom"/>
</dbReference>
<keyword evidence="6" id="KW-0456">Lyase</keyword>
<proteinExistence type="inferred from homology"/>
<dbReference type="GO" id="GO:0004150">
    <property type="term" value="F:dihydroneopterin aldolase activity"/>
    <property type="evidence" value="ECO:0007669"/>
    <property type="project" value="UniProtKB-EC"/>
</dbReference>
<dbReference type="OrthoDB" id="5297888at2"/>